<evidence type="ECO:0000313" key="2">
    <source>
        <dbReference type="EMBL" id="GAI24768.1"/>
    </source>
</evidence>
<reference evidence="2" key="1">
    <citation type="journal article" date="2014" name="Front. Microbiol.">
        <title>High frequency of phylogenetically diverse reductive dehalogenase-homologous genes in deep subseafloor sedimentary metagenomes.</title>
        <authorList>
            <person name="Kawai M."/>
            <person name="Futagami T."/>
            <person name="Toyoda A."/>
            <person name="Takaki Y."/>
            <person name="Nishi S."/>
            <person name="Hori S."/>
            <person name="Arai W."/>
            <person name="Tsubouchi T."/>
            <person name="Morono Y."/>
            <person name="Uchiyama I."/>
            <person name="Ito T."/>
            <person name="Fujiyama A."/>
            <person name="Inagaki F."/>
            <person name="Takami H."/>
        </authorList>
    </citation>
    <scope>NUCLEOTIDE SEQUENCE</scope>
    <source>
        <strain evidence="2">Expedition CK06-06</strain>
    </source>
</reference>
<name>X1M068_9ZZZZ</name>
<proteinExistence type="predicted"/>
<dbReference type="AlphaFoldDB" id="X1M068"/>
<evidence type="ECO:0000256" key="1">
    <source>
        <dbReference type="SAM" id="MobiDB-lite"/>
    </source>
</evidence>
<comment type="caution">
    <text evidence="2">The sequence shown here is derived from an EMBL/GenBank/DDBJ whole genome shotgun (WGS) entry which is preliminary data.</text>
</comment>
<feature type="non-terminal residue" evidence="2">
    <location>
        <position position="1"/>
    </location>
</feature>
<gene>
    <name evidence="2" type="ORF">S06H3_35658</name>
</gene>
<feature type="region of interest" description="Disordered" evidence="1">
    <location>
        <begin position="21"/>
        <end position="51"/>
    </location>
</feature>
<sequence>EEVFIPKSRDKIVCPKCNAELQGKQEKPSSEKEVAPEKSSDPGVVGQGILE</sequence>
<dbReference type="EMBL" id="BARV01021535">
    <property type="protein sequence ID" value="GAI24768.1"/>
    <property type="molecule type" value="Genomic_DNA"/>
</dbReference>
<protein>
    <submittedName>
        <fullName evidence="2">Uncharacterized protein</fullName>
    </submittedName>
</protein>
<feature type="compositionally biased region" description="Basic and acidic residues" evidence="1">
    <location>
        <begin position="23"/>
        <end position="40"/>
    </location>
</feature>
<accession>X1M068</accession>
<organism evidence="2">
    <name type="scientific">marine sediment metagenome</name>
    <dbReference type="NCBI Taxonomy" id="412755"/>
    <lineage>
        <taxon>unclassified sequences</taxon>
        <taxon>metagenomes</taxon>
        <taxon>ecological metagenomes</taxon>
    </lineage>
</organism>